<reference evidence="5 6" key="1">
    <citation type="submission" date="2014-06" db="EMBL/GenBank/DDBJ databases">
        <authorList>
            <person name="Swart Estienne"/>
        </authorList>
    </citation>
    <scope>NUCLEOTIDE SEQUENCE [LARGE SCALE GENOMIC DNA]</scope>
    <source>
        <strain evidence="5 6">130c</strain>
    </source>
</reference>
<dbReference type="InterPro" id="IPR012674">
    <property type="entry name" value="Calycin"/>
</dbReference>
<dbReference type="Gene3D" id="2.40.128.20">
    <property type="match status" value="1"/>
</dbReference>
<keyword evidence="5" id="KW-0449">Lipoprotein</keyword>
<dbReference type="InParanoid" id="A0A078AYY6"/>
<dbReference type="GO" id="GO:0031409">
    <property type="term" value="F:pigment binding"/>
    <property type="evidence" value="ECO:0007669"/>
    <property type="project" value="InterPro"/>
</dbReference>
<proteinExistence type="inferred from homology"/>
<dbReference type="PRINTS" id="PR00179">
    <property type="entry name" value="LIPOCALIN"/>
</dbReference>
<evidence type="ECO:0000259" key="4">
    <source>
        <dbReference type="Pfam" id="PF00061"/>
    </source>
</evidence>
<dbReference type="PANTHER" id="PTHR10612:SF34">
    <property type="entry name" value="APOLIPOPROTEIN D"/>
    <property type="match status" value="1"/>
</dbReference>
<gene>
    <name evidence="5" type="primary">Contig12263.g13098</name>
    <name evidence="5" type="ORF">STYLEM_15099</name>
</gene>
<dbReference type="InterPro" id="IPR003057">
    <property type="entry name" value="Invtbrt_color"/>
</dbReference>
<dbReference type="PRINTS" id="PR01273">
    <property type="entry name" value="INVTBRTCOLOR"/>
</dbReference>
<keyword evidence="6" id="KW-1185">Reference proteome</keyword>
<evidence type="ECO:0000256" key="2">
    <source>
        <dbReference type="ARBA" id="ARBA00023157"/>
    </source>
</evidence>
<dbReference type="OrthoDB" id="565904at2759"/>
<dbReference type="PIRSF" id="PIRSF036893">
    <property type="entry name" value="Lipocalin_ApoD"/>
    <property type="match status" value="1"/>
</dbReference>
<dbReference type="Pfam" id="PF00061">
    <property type="entry name" value="Lipocalin"/>
    <property type="match status" value="1"/>
</dbReference>
<dbReference type="CDD" id="cd19437">
    <property type="entry name" value="lipocalin_apoD-like"/>
    <property type="match status" value="1"/>
</dbReference>
<keyword evidence="3" id="KW-0732">Signal</keyword>
<dbReference type="PANTHER" id="PTHR10612">
    <property type="entry name" value="APOLIPOPROTEIN D"/>
    <property type="match status" value="1"/>
</dbReference>
<accession>A0A078AYY6</accession>
<protein>
    <submittedName>
        <fullName evidence="5">Apolipoprotein d</fullName>
    </submittedName>
</protein>
<name>A0A078AYY6_STYLE</name>
<dbReference type="InterPro" id="IPR022271">
    <property type="entry name" value="Lipocalin_ApoD"/>
</dbReference>
<evidence type="ECO:0000256" key="1">
    <source>
        <dbReference type="ARBA" id="ARBA00006889"/>
    </source>
</evidence>
<dbReference type="AlphaFoldDB" id="A0A078AYY6"/>
<evidence type="ECO:0000256" key="3">
    <source>
        <dbReference type="PIRNR" id="PIRNR036893"/>
    </source>
</evidence>
<dbReference type="SUPFAM" id="SSF50814">
    <property type="entry name" value="Lipocalins"/>
    <property type="match status" value="1"/>
</dbReference>
<dbReference type="GO" id="GO:0006629">
    <property type="term" value="P:lipid metabolic process"/>
    <property type="evidence" value="ECO:0007669"/>
    <property type="project" value="TreeGrafter"/>
</dbReference>
<sequence length="188" mass="21321">MQKKILFLSATLALINVAHAGAAFGSCAKVELQQNFDATRYVGTWFEQVRDKSLPFEKYDCQQAIYSLQGEGLLVHNTQYNPTSGLVEEAYANATCKGAACEVKFNWYSPAGDYRVLDTDYENYSLVYSCTNIFGLSKFHFVWLLTRKPELTADITKKVTDVLKARVSDYEFSNFHVTKQLGDCKYIQ</sequence>
<evidence type="ECO:0000313" key="6">
    <source>
        <dbReference type="Proteomes" id="UP000039865"/>
    </source>
</evidence>
<dbReference type="PROSITE" id="PS51257">
    <property type="entry name" value="PROKAR_LIPOPROTEIN"/>
    <property type="match status" value="1"/>
</dbReference>
<dbReference type="InterPro" id="IPR000566">
    <property type="entry name" value="Lipocln_cytosolic_FA-bd_dom"/>
</dbReference>
<feature type="domain" description="Lipocalin/cytosolic fatty-acid binding" evidence="4">
    <location>
        <begin position="43"/>
        <end position="169"/>
    </location>
</feature>
<feature type="chain" id="PRO_5013436220" evidence="3">
    <location>
        <begin position="21"/>
        <end position="188"/>
    </location>
</feature>
<keyword evidence="2" id="KW-1015">Disulfide bond</keyword>
<dbReference type="GO" id="GO:0000302">
    <property type="term" value="P:response to reactive oxygen species"/>
    <property type="evidence" value="ECO:0007669"/>
    <property type="project" value="TreeGrafter"/>
</dbReference>
<evidence type="ECO:0000313" key="5">
    <source>
        <dbReference type="EMBL" id="CDW86008.1"/>
    </source>
</evidence>
<organism evidence="5 6">
    <name type="scientific">Stylonychia lemnae</name>
    <name type="common">Ciliate</name>
    <dbReference type="NCBI Taxonomy" id="5949"/>
    <lineage>
        <taxon>Eukaryota</taxon>
        <taxon>Sar</taxon>
        <taxon>Alveolata</taxon>
        <taxon>Ciliophora</taxon>
        <taxon>Intramacronucleata</taxon>
        <taxon>Spirotrichea</taxon>
        <taxon>Stichotrichia</taxon>
        <taxon>Sporadotrichida</taxon>
        <taxon>Oxytrichidae</taxon>
        <taxon>Stylonychinae</taxon>
        <taxon>Stylonychia</taxon>
    </lineage>
</organism>
<comment type="similarity">
    <text evidence="1 3">Belongs to the calycin superfamily. Lipocalin family.</text>
</comment>
<dbReference type="Proteomes" id="UP000039865">
    <property type="component" value="Unassembled WGS sequence"/>
</dbReference>
<dbReference type="OMA" id="AQTYRWG"/>
<feature type="signal peptide" evidence="3">
    <location>
        <begin position="1"/>
        <end position="20"/>
    </location>
</feature>
<dbReference type="GO" id="GO:0005737">
    <property type="term" value="C:cytoplasm"/>
    <property type="evidence" value="ECO:0007669"/>
    <property type="project" value="TreeGrafter"/>
</dbReference>
<dbReference type="EMBL" id="CCKQ01014257">
    <property type="protein sequence ID" value="CDW86008.1"/>
    <property type="molecule type" value="Genomic_DNA"/>
</dbReference>